<dbReference type="InterPro" id="IPR053967">
    <property type="entry name" value="LlgE_F_G-like_D1"/>
</dbReference>
<dbReference type="PANTHER" id="PTHR30435:SF18">
    <property type="entry name" value="FLAGELLAR BASAL-BODY ROD PROTEIN FLGF"/>
    <property type="match status" value="1"/>
</dbReference>
<protein>
    <recommendedName>
        <fullName evidence="5 6">Flagellar basal-body rod protein FlgF</fullName>
    </recommendedName>
</protein>
<dbReference type="InterPro" id="IPR001444">
    <property type="entry name" value="Flag_bb_rod_N"/>
</dbReference>
<comment type="similarity">
    <text evidence="2 6">Belongs to the flagella basal body rod proteins family.</text>
</comment>
<keyword evidence="10" id="KW-0969">Cilium</keyword>
<keyword evidence="11" id="KW-1185">Reference proteome</keyword>
<organism evidence="10 11">
    <name type="scientific">Saliniradius amylolyticus</name>
    <dbReference type="NCBI Taxonomy" id="2183582"/>
    <lineage>
        <taxon>Bacteria</taxon>
        <taxon>Pseudomonadati</taxon>
        <taxon>Pseudomonadota</taxon>
        <taxon>Gammaproteobacteria</taxon>
        <taxon>Alteromonadales</taxon>
        <taxon>Alteromonadaceae</taxon>
        <taxon>Saliniradius</taxon>
    </lineage>
</organism>
<sequence length="244" mass="26400">MLYIAASGAKQDLHATQLRANNLANAQTTGFKAQLEQARAMPAFGEGLPTRVFAMTESPGSDMEGGAMIKTDRDLDIAIQGKGWFSVQDQNGEEAYTRAGNLKLSAQGVLEDGHGNMVIGDAGPVVVPLPLDKFQIANDGTISIRPRGAPEDVLVQVGQIKMVNPGDDVMERGKDGLFRLKSGDVADVDPNVSLRSGMLEGSNVNTVEEMVSMINLQRHYEMQVKLMKQAEDLDQQGNMLMRIL</sequence>
<evidence type="ECO:0000256" key="4">
    <source>
        <dbReference type="ARBA" id="ARBA00038560"/>
    </source>
</evidence>
<reference evidence="10 11" key="1">
    <citation type="submission" date="2018-05" db="EMBL/GenBank/DDBJ databases">
        <title>Salinimonas sp. HMF8227 Genome sequencing and assembly.</title>
        <authorList>
            <person name="Kang H."/>
            <person name="Kang J."/>
            <person name="Cha I."/>
            <person name="Kim H."/>
            <person name="Joh K."/>
        </authorList>
    </citation>
    <scope>NUCLEOTIDE SEQUENCE [LARGE SCALE GENOMIC DNA]</scope>
    <source>
        <strain evidence="10 11">HMF8227</strain>
    </source>
</reference>
<dbReference type="Proteomes" id="UP000245728">
    <property type="component" value="Chromosome"/>
</dbReference>
<dbReference type="GO" id="GO:0030694">
    <property type="term" value="C:bacterial-type flagellum basal body, rod"/>
    <property type="evidence" value="ECO:0007669"/>
    <property type="project" value="UniProtKB-UniRule"/>
</dbReference>
<comment type="subunit">
    <text evidence="4 6">The basal body constitutes a major portion of the flagellar organelle and consists of five rings (E,L,P,S, and M) mounted on a central rod. The rod consists of about 26 subunits of FlgG in the distal portion, and FlgB, FlgC and FlgF are thought to build up the proximal portion of the rod with about 6 subunits each.</text>
</comment>
<evidence type="ECO:0000259" key="7">
    <source>
        <dbReference type="Pfam" id="PF00460"/>
    </source>
</evidence>
<dbReference type="SUPFAM" id="SSF117143">
    <property type="entry name" value="Flagellar hook protein flgE"/>
    <property type="match status" value="1"/>
</dbReference>
<evidence type="ECO:0000259" key="9">
    <source>
        <dbReference type="Pfam" id="PF22692"/>
    </source>
</evidence>
<dbReference type="InterPro" id="IPR037925">
    <property type="entry name" value="FlgE/F/G-like"/>
</dbReference>
<dbReference type="Pfam" id="PF00460">
    <property type="entry name" value="Flg_bb_rod"/>
    <property type="match status" value="1"/>
</dbReference>
<dbReference type="InterPro" id="IPR010930">
    <property type="entry name" value="Flg_bb/hook_C_dom"/>
</dbReference>
<keyword evidence="10" id="KW-0966">Cell projection</keyword>
<evidence type="ECO:0000256" key="5">
    <source>
        <dbReference type="ARBA" id="ARBA00040228"/>
    </source>
</evidence>
<name>A0A2S2E4J1_9ALTE</name>
<keyword evidence="10" id="KW-0282">Flagellum</keyword>
<evidence type="ECO:0000256" key="6">
    <source>
        <dbReference type="RuleBase" id="RU362116"/>
    </source>
</evidence>
<evidence type="ECO:0000256" key="2">
    <source>
        <dbReference type="ARBA" id="ARBA00009677"/>
    </source>
</evidence>
<dbReference type="InterPro" id="IPR020013">
    <property type="entry name" value="Flagellar_FlgE/F/G"/>
</dbReference>
<dbReference type="EMBL" id="CP029347">
    <property type="protein sequence ID" value="AWL12576.1"/>
    <property type="molecule type" value="Genomic_DNA"/>
</dbReference>
<dbReference type="PANTHER" id="PTHR30435">
    <property type="entry name" value="FLAGELLAR PROTEIN"/>
    <property type="match status" value="1"/>
</dbReference>
<feature type="domain" description="Flagellar basal-body/hook protein C-terminal" evidence="8">
    <location>
        <begin position="195"/>
        <end position="238"/>
    </location>
</feature>
<proteinExistence type="inferred from homology"/>
<evidence type="ECO:0000256" key="3">
    <source>
        <dbReference type="ARBA" id="ARBA00023143"/>
    </source>
</evidence>
<dbReference type="NCBIfam" id="TIGR02490">
    <property type="entry name" value="flgF"/>
    <property type="match status" value="1"/>
</dbReference>
<evidence type="ECO:0000313" key="10">
    <source>
        <dbReference type="EMBL" id="AWL12576.1"/>
    </source>
</evidence>
<evidence type="ECO:0000259" key="8">
    <source>
        <dbReference type="Pfam" id="PF06429"/>
    </source>
</evidence>
<dbReference type="NCBIfam" id="TIGR03506">
    <property type="entry name" value="FlgEFG_subfam"/>
    <property type="match status" value="1"/>
</dbReference>
<accession>A0A2S2E4J1</accession>
<gene>
    <name evidence="10" type="ORF">HMF8227_02115</name>
</gene>
<dbReference type="Pfam" id="PF22692">
    <property type="entry name" value="LlgE_F_G_D1"/>
    <property type="match status" value="1"/>
</dbReference>
<dbReference type="AlphaFoldDB" id="A0A2S2E4J1"/>
<dbReference type="InterPro" id="IPR012836">
    <property type="entry name" value="FlgF"/>
</dbReference>
<feature type="domain" description="Flagellar hook protein FlgE/F/G-like D1" evidence="9">
    <location>
        <begin position="78"/>
        <end position="143"/>
    </location>
</feature>
<keyword evidence="3 6" id="KW-0975">Bacterial flagellum</keyword>
<dbReference type="Pfam" id="PF06429">
    <property type="entry name" value="Flg_bbr_C"/>
    <property type="match status" value="1"/>
</dbReference>
<evidence type="ECO:0000256" key="1">
    <source>
        <dbReference type="ARBA" id="ARBA00004117"/>
    </source>
</evidence>
<dbReference type="NCBIfam" id="NF009280">
    <property type="entry name" value="PRK12640.1"/>
    <property type="match status" value="1"/>
</dbReference>
<dbReference type="KEGG" id="salh:HMF8227_02115"/>
<feature type="domain" description="Flagellar basal body rod protein N-terminal" evidence="7">
    <location>
        <begin position="2"/>
        <end position="32"/>
    </location>
</feature>
<comment type="subcellular location">
    <subcellularLocation>
        <location evidence="1 6">Bacterial flagellum basal body</location>
    </subcellularLocation>
</comment>
<dbReference type="GO" id="GO:0071978">
    <property type="term" value="P:bacterial-type flagellum-dependent swarming motility"/>
    <property type="evidence" value="ECO:0007669"/>
    <property type="project" value="TreeGrafter"/>
</dbReference>
<evidence type="ECO:0000313" key="11">
    <source>
        <dbReference type="Proteomes" id="UP000245728"/>
    </source>
</evidence>